<dbReference type="EMBL" id="SMRT01000028">
    <property type="protein sequence ID" value="TDF91309.1"/>
    <property type="molecule type" value="Genomic_DNA"/>
</dbReference>
<comment type="caution">
    <text evidence="1">The sequence shown here is derived from an EMBL/GenBank/DDBJ whole genome shotgun (WGS) entry which is preliminary data.</text>
</comment>
<evidence type="ECO:0000313" key="2">
    <source>
        <dbReference type="Proteomes" id="UP000295636"/>
    </source>
</evidence>
<dbReference type="RefSeq" id="WP_133236204.1">
    <property type="nucleotide sequence ID" value="NZ_SMRT01000028.1"/>
</dbReference>
<dbReference type="AlphaFoldDB" id="A0A4R5K8N4"/>
<evidence type="ECO:0000313" key="1">
    <source>
        <dbReference type="EMBL" id="TDF91309.1"/>
    </source>
</evidence>
<keyword evidence="2" id="KW-1185">Reference proteome</keyword>
<sequence length="422" mass="46772">MDPIDDELKKGLADGPLIRDGFSETLKKRIMERAEEQSGNPKQWLRWSAGICAGLLSVAVFLSVEWNRPTEQEATGLLVNETTRSEPAAAQMASEYPFRLHSALLIGLRKDYPQAAGSSEYSTYRTVLLAPEDGSLRRIAEGDGIVMPYKTDFMKIAPQSTQKADGEYRSLHAFTATGSLKMREPASIPPASARLNEKLLFAGNRYLALAQTIRQKDQTKENRYEYVWVKDLQELASNKPPTPSPPQLDPHVSLTKVLGDSVKLPLKAINAVAPRAPGAVGPVKAVPDENGESWTIVRKQGEWVPQVASYNSTDPSVFGYQLHELPVDLPNAVVSYDRLSAGWDEIRQIRPDAKDAFSSPNDDIVGIISEREITVYPFDGQIVPAPLLTINLAPNESVVMLQWAAEEPYIEMWKQKGKLLLH</sequence>
<name>A0A4R5K8N4_9BACL</name>
<proteinExistence type="predicted"/>
<accession>A0A4R5K8N4</accession>
<dbReference type="Proteomes" id="UP000295636">
    <property type="component" value="Unassembled WGS sequence"/>
</dbReference>
<gene>
    <name evidence="1" type="ORF">E1757_32750</name>
</gene>
<protein>
    <submittedName>
        <fullName evidence="1">Uncharacterized protein</fullName>
    </submittedName>
</protein>
<reference evidence="1 2" key="1">
    <citation type="submission" date="2019-03" db="EMBL/GenBank/DDBJ databases">
        <title>This is whole genome sequence of Paenibacillus sp MS74 strain.</title>
        <authorList>
            <person name="Trinh H.N."/>
        </authorList>
    </citation>
    <scope>NUCLEOTIDE SEQUENCE [LARGE SCALE GENOMIC DNA]</scope>
    <source>
        <strain evidence="1 2">MS74</strain>
    </source>
</reference>
<organism evidence="1 2">
    <name type="scientific">Paenibacillus piri</name>
    <dbReference type="NCBI Taxonomy" id="2547395"/>
    <lineage>
        <taxon>Bacteria</taxon>
        <taxon>Bacillati</taxon>
        <taxon>Bacillota</taxon>
        <taxon>Bacilli</taxon>
        <taxon>Bacillales</taxon>
        <taxon>Paenibacillaceae</taxon>
        <taxon>Paenibacillus</taxon>
    </lineage>
</organism>
<dbReference type="OrthoDB" id="2677224at2"/>